<organism evidence="1">
    <name type="scientific">Pongo abelii</name>
    <name type="common">Sumatran orangutan</name>
    <name type="synonym">Pongo pygmaeus abelii</name>
    <dbReference type="NCBI Taxonomy" id="9601"/>
    <lineage>
        <taxon>Eukaryota</taxon>
        <taxon>Metazoa</taxon>
        <taxon>Chordata</taxon>
        <taxon>Craniata</taxon>
        <taxon>Vertebrata</taxon>
        <taxon>Euteleostomi</taxon>
        <taxon>Mammalia</taxon>
        <taxon>Eutheria</taxon>
        <taxon>Euarchontoglires</taxon>
        <taxon>Primates</taxon>
        <taxon>Haplorrhini</taxon>
        <taxon>Catarrhini</taxon>
        <taxon>Hominidae</taxon>
        <taxon>Pongo</taxon>
    </lineage>
</organism>
<accession>A0A2J8WQD0</accession>
<protein>
    <submittedName>
        <fullName evidence="1">Uncharacterized protein</fullName>
    </submittedName>
</protein>
<name>A0A2J8WQD0_PONAB</name>
<dbReference type="EMBL" id="NDHI03003382">
    <property type="protein sequence ID" value="PNJ71981.1"/>
    <property type="molecule type" value="Genomic_DNA"/>
</dbReference>
<proteinExistence type="predicted"/>
<dbReference type="AlphaFoldDB" id="A0A2J8WQD0"/>
<sequence>MGCETEPEPASSFVAQTGLELLASRDPPAFTSQSDGITGTVLELGILCSRNLWRKRMEIISSTSREGKHITNIYSHQCTKFYCNLLTSLEMLRLGSKSTDMKSISCQDIVGLTLSPRLEFSGTVIDHCSLKLLCTSDPPTSASREAEIV</sequence>
<comment type="caution">
    <text evidence="1">The sequence shown here is derived from an EMBL/GenBank/DDBJ whole genome shotgun (WGS) entry which is preliminary data.</text>
</comment>
<dbReference type="PANTHER" id="PTHR12138">
    <property type="entry name" value="PRIMATE-EXPANDED PROTEIN FAMILY"/>
    <property type="match status" value="1"/>
</dbReference>
<evidence type="ECO:0000313" key="1">
    <source>
        <dbReference type="EMBL" id="PNJ71981.1"/>
    </source>
</evidence>
<gene>
    <name evidence="1" type="ORF">CR201_G0008731</name>
</gene>
<dbReference type="PANTHER" id="PTHR12138:SF162">
    <property type="entry name" value="CHROMOSOME UNDETERMINED SCAFFOLD_275, WHOLE GENOME SHOTGUN SEQUENCE"/>
    <property type="match status" value="1"/>
</dbReference>
<reference evidence="1" key="1">
    <citation type="submission" date="2017-12" db="EMBL/GenBank/DDBJ databases">
        <title>High-resolution comparative analysis of great ape genomes.</title>
        <authorList>
            <person name="Pollen A."/>
            <person name="Hastie A."/>
            <person name="Hormozdiari F."/>
            <person name="Dougherty M."/>
            <person name="Liu R."/>
            <person name="Chaisson M."/>
            <person name="Hoppe E."/>
            <person name="Hill C."/>
            <person name="Pang A."/>
            <person name="Hillier L."/>
            <person name="Baker C."/>
            <person name="Armstrong J."/>
            <person name="Shendure J."/>
            <person name="Paten B."/>
            <person name="Wilson R."/>
            <person name="Chao H."/>
            <person name="Schneider V."/>
            <person name="Ventura M."/>
            <person name="Kronenberg Z."/>
            <person name="Murali S."/>
            <person name="Gordon D."/>
            <person name="Cantsilieris S."/>
            <person name="Munson K."/>
            <person name="Nelson B."/>
            <person name="Raja A."/>
            <person name="Underwood J."/>
            <person name="Diekhans M."/>
            <person name="Fiddes I."/>
            <person name="Haussler D."/>
            <person name="Eichler E."/>
        </authorList>
    </citation>
    <scope>NUCLEOTIDE SEQUENCE [LARGE SCALE GENOMIC DNA]</scope>
    <source>
        <strain evidence="1">Susie</strain>
    </source>
</reference>